<dbReference type="Gene3D" id="2.130.10.30">
    <property type="entry name" value="Regulator of chromosome condensation 1/beta-lactamase-inhibitor protein II"/>
    <property type="match status" value="1"/>
</dbReference>
<protein>
    <submittedName>
        <fullName evidence="4">Uncharacterized protein</fullName>
    </submittedName>
</protein>
<keyword evidence="3" id="KW-1133">Transmembrane helix</keyword>
<reference evidence="4" key="1">
    <citation type="submission" date="2020-05" db="EMBL/GenBank/DDBJ databases">
        <title>Phylogenomic resolution of chytrid fungi.</title>
        <authorList>
            <person name="Stajich J.E."/>
            <person name="Amses K."/>
            <person name="Simmons R."/>
            <person name="Seto K."/>
            <person name="Myers J."/>
            <person name="Bonds A."/>
            <person name="Quandt C.A."/>
            <person name="Barry K."/>
            <person name="Liu P."/>
            <person name="Grigoriev I."/>
            <person name="Longcore J.E."/>
            <person name="James T.Y."/>
        </authorList>
    </citation>
    <scope>NUCLEOTIDE SEQUENCE</scope>
    <source>
        <strain evidence="4">JEL0476</strain>
    </source>
</reference>
<keyword evidence="3" id="KW-0472">Membrane</keyword>
<dbReference type="EMBL" id="JADGJW010000213">
    <property type="protein sequence ID" value="KAJ3221712.1"/>
    <property type="molecule type" value="Genomic_DNA"/>
</dbReference>
<dbReference type="PANTHER" id="PTHR45982:SF1">
    <property type="entry name" value="REGULATOR OF CHROMOSOME CONDENSATION"/>
    <property type="match status" value="1"/>
</dbReference>
<name>A0AAD5U1U8_9FUNG</name>
<dbReference type="InterPro" id="IPR009091">
    <property type="entry name" value="RCC1/BLIP-II"/>
</dbReference>
<feature type="transmembrane region" description="Helical" evidence="3">
    <location>
        <begin position="79"/>
        <end position="99"/>
    </location>
</feature>
<dbReference type="PANTHER" id="PTHR45982">
    <property type="entry name" value="REGULATOR OF CHROMOSOME CONDENSATION"/>
    <property type="match status" value="1"/>
</dbReference>
<keyword evidence="3" id="KW-0812">Transmembrane</keyword>
<evidence type="ECO:0000256" key="3">
    <source>
        <dbReference type="SAM" id="Phobius"/>
    </source>
</evidence>
<keyword evidence="2" id="KW-0175">Coiled coil</keyword>
<dbReference type="InterPro" id="IPR000408">
    <property type="entry name" value="Reg_chr_condens"/>
</dbReference>
<sequence length="976" mass="113497">MTGFDYALDLETYLTNYIFYALLAYVFLYFLPNFFLKQRIQAVLQTFFFAQVPFSLPYLIRTYNLLEIGKMDISEFKDFMYFCSVSGIVPVLLLSRCIFKDNPRRTFSLLVFTFIPIRLAVSIDFLPNRFKSGDFTKEKQVLWCLILWRCCWAYHFTGRFFVTIYQLIVGLIRWHRNWKTKADSDDSFRESLREYLGGRKDKIDDLQQEIYQLMMKNTAMESDHTNELLKYKLVHERLISKATAAFKDKNLQIVHFKHQNNNIKEKAQELEKELECVKEELRVLRNAVEEDGDVKEKFLHQRSLNEILRENTTSLEQNLAFLQKKIKVEQAKETEMITKMSNIEKDFLKAMNVGNELTIILKARDEELEMKEQLITNITLENEKKSKKIVELEEFIKLEAEREACVAKEYRTADISEKEVESLQEKIEMLSTEIKITKLELGNAIVEKLTTGNELREQKYLCSMYTEIIRDKGGVGEDFDYKKALIELKTEDECENISLDDKTFEFFQIGLNETTAELATGFPCPTKIHNEVNLPIKLEIPENVSLISVGGIHILYADEERKTVYQYGEEYAENDNENGRFLKCWSVDDDEPEEYIMKLEAMGAVSIVLTSLGRVYAWGGLKDDQAGYVQLNIDNKPINLSSSRAAIDVAASESQILVLMDDGSYMVFGIIAGTGELELLKEVHSGEEMRHCWSGENNLALINDKGECFVWGNNYAKFSDDSTIEEMEFLFDPIKLNLPGERVNKITFEKYTCLVKTEAGNCYVYGTNHFTNLDIFPLNKVHDIASGHGFSAILTEENQIIYSGLAEFVDSKFDYDIPLTKYIQDVGFIPTAYTIEDKKYKIVGSNSQFGTILRLHANSQYFIVQCQSKTEERFMYDEEREEREFVTTKHDYTDEVTFTEVKYDDLLVLERRTVLKRCNQLRVVEKLENRNIDITDTIIRILDSLPEHVLDNIGAPAMDLQDEQRDDRDFQFYFDV</sequence>
<dbReference type="AlphaFoldDB" id="A0AAD5U1U8"/>
<organism evidence="4 5">
    <name type="scientific">Clydaea vesicula</name>
    <dbReference type="NCBI Taxonomy" id="447962"/>
    <lineage>
        <taxon>Eukaryota</taxon>
        <taxon>Fungi</taxon>
        <taxon>Fungi incertae sedis</taxon>
        <taxon>Chytridiomycota</taxon>
        <taxon>Chytridiomycota incertae sedis</taxon>
        <taxon>Chytridiomycetes</taxon>
        <taxon>Lobulomycetales</taxon>
        <taxon>Lobulomycetaceae</taxon>
        <taxon>Clydaea</taxon>
    </lineage>
</organism>
<feature type="transmembrane region" description="Helical" evidence="3">
    <location>
        <begin position="17"/>
        <end position="35"/>
    </location>
</feature>
<feature type="coiled-coil region" evidence="2">
    <location>
        <begin position="406"/>
        <end position="440"/>
    </location>
</feature>
<evidence type="ECO:0000313" key="4">
    <source>
        <dbReference type="EMBL" id="KAJ3221712.1"/>
    </source>
</evidence>
<dbReference type="Proteomes" id="UP001211065">
    <property type="component" value="Unassembled WGS sequence"/>
</dbReference>
<accession>A0AAD5U1U8</accession>
<evidence type="ECO:0000256" key="1">
    <source>
        <dbReference type="PROSITE-ProRule" id="PRU00235"/>
    </source>
</evidence>
<feature type="transmembrane region" description="Helical" evidence="3">
    <location>
        <begin position="42"/>
        <end position="59"/>
    </location>
</feature>
<evidence type="ECO:0000256" key="2">
    <source>
        <dbReference type="SAM" id="Coils"/>
    </source>
</evidence>
<proteinExistence type="predicted"/>
<keyword evidence="5" id="KW-1185">Reference proteome</keyword>
<feature type="repeat" description="RCC1" evidence="1">
    <location>
        <begin position="613"/>
        <end position="662"/>
    </location>
</feature>
<comment type="caution">
    <text evidence="4">The sequence shown here is derived from an EMBL/GenBank/DDBJ whole genome shotgun (WGS) entry which is preliminary data.</text>
</comment>
<dbReference type="InterPro" id="IPR051553">
    <property type="entry name" value="Ran_GTPase-activating"/>
</dbReference>
<gene>
    <name evidence="4" type="ORF">HK099_003201</name>
</gene>
<dbReference type="PROSITE" id="PS50012">
    <property type="entry name" value="RCC1_3"/>
    <property type="match status" value="1"/>
</dbReference>
<feature type="transmembrane region" description="Helical" evidence="3">
    <location>
        <begin position="106"/>
        <end position="126"/>
    </location>
</feature>
<feature type="coiled-coil region" evidence="2">
    <location>
        <begin position="253"/>
        <end position="332"/>
    </location>
</feature>
<dbReference type="SUPFAM" id="SSF50985">
    <property type="entry name" value="RCC1/BLIP-II"/>
    <property type="match status" value="1"/>
</dbReference>
<evidence type="ECO:0000313" key="5">
    <source>
        <dbReference type="Proteomes" id="UP001211065"/>
    </source>
</evidence>